<reference evidence="5" key="1">
    <citation type="submission" date="2013-08" db="EMBL/GenBank/DDBJ databases">
        <authorList>
            <person name="Mendez C."/>
            <person name="Richter M."/>
            <person name="Ferrer M."/>
            <person name="Sanchez J."/>
        </authorList>
    </citation>
    <scope>NUCLEOTIDE SEQUENCE</scope>
</reference>
<keyword evidence="1" id="KW-0560">Oxidoreductase</keyword>
<dbReference type="SUPFAM" id="SSF51735">
    <property type="entry name" value="NAD(P)-binding Rossmann-fold domains"/>
    <property type="match status" value="1"/>
</dbReference>
<evidence type="ECO:0000259" key="4">
    <source>
        <dbReference type="Pfam" id="PF14833"/>
    </source>
</evidence>
<evidence type="ECO:0000259" key="3">
    <source>
        <dbReference type="Pfam" id="PF03446"/>
    </source>
</evidence>
<protein>
    <submittedName>
        <fullName evidence="5">6-phosphogluconate dehydrogenase, NAD-binding protein</fullName>
    </submittedName>
</protein>
<dbReference type="InterPro" id="IPR051265">
    <property type="entry name" value="HIBADH-related_NP60_sf"/>
</dbReference>
<dbReference type="InterPro" id="IPR013328">
    <property type="entry name" value="6PGD_dom2"/>
</dbReference>
<dbReference type="Gene3D" id="1.10.1040.10">
    <property type="entry name" value="N-(1-d-carboxylethyl)-l-norvaline Dehydrogenase, domain 2"/>
    <property type="match status" value="1"/>
</dbReference>
<keyword evidence="2" id="KW-0520">NAD</keyword>
<dbReference type="InterPro" id="IPR008927">
    <property type="entry name" value="6-PGluconate_DH-like_C_sf"/>
</dbReference>
<organism evidence="5">
    <name type="scientific">mine drainage metagenome</name>
    <dbReference type="NCBI Taxonomy" id="410659"/>
    <lineage>
        <taxon>unclassified sequences</taxon>
        <taxon>metagenomes</taxon>
        <taxon>ecological metagenomes</taxon>
    </lineage>
</organism>
<sequence length="294" mass="29807">MRIGFLGIGGMGAAIARRLQAAGHEVHAWNRSPGALQALVTAGVTAAPDAATAAAQPVVFSMLADDAAVFAVLEQGGALAAMAPDAVHVNMATISVAAAQRLVAAHAARGVGYVAAPVFGRPDAAAAGKLVVLAAGAAEMVTRVRPLLDAIGQRVCPFGDDPLRANAVKLAGNFMLASAIEAMAEASTLAQAHGVAAADFLGLMSETLFAAPAYKTYGALIAQRRYEPAGFRLRLGFKDVSLALAAADATAVPMPFASVLRENFLDALAHGAGERDWSALAEVSARRAGQDAGS</sequence>
<dbReference type="AlphaFoldDB" id="T0YK04"/>
<accession>T0YK04</accession>
<evidence type="ECO:0000313" key="5">
    <source>
        <dbReference type="EMBL" id="EQD32267.1"/>
    </source>
</evidence>
<dbReference type="GO" id="GO:0016491">
    <property type="term" value="F:oxidoreductase activity"/>
    <property type="evidence" value="ECO:0007669"/>
    <property type="project" value="UniProtKB-KW"/>
</dbReference>
<dbReference type="EMBL" id="AUZX01014440">
    <property type="protein sequence ID" value="EQD32267.1"/>
    <property type="molecule type" value="Genomic_DNA"/>
</dbReference>
<dbReference type="Pfam" id="PF03446">
    <property type="entry name" value="NAD_binding_2"/>
    <property type="match status" value="1"/>
</dbReference>
<dbReference type="InterPro" id="IPR006115">
    <property type="entry name" value="6PGDH_NADP-bd"/>
</dbReference>
<dbReference type="Pfam" id="PF14833">
    <property type="entry name" value="NAD_binding_11"/>
    <property type="match status" value="1"/>
</dbReference>
<dbReference type="InterPro" id="IPR036291">
    <property type="entry name" value="NAD(P)-bd_dom_sf"/>
</dbReference>
<name>T0YK04_9ZZZZ</name>
<dbReference type="PIRSF" id="PIRSF000103">
    <property type="entry name" value="HIBADH"/>
    <property type="match status" value="1"/>
</dbReference>
<gene>
    <name evidence="5" type="ORF">B1A_19563</name>
</gene>
<dbReference type="GO" id="GO:0051287">
    <property type="term" value="F:NAD binding"/>
    <property type="evidence" value="ECO:0007669"/>
    <property type="project" value="InterPro"/>
</dbReference>
<dbReference type="InterPro" id="IPR029154">
    <property type="entry name" value="HIBADH-like_NADP-bd"/>
</dbReference>
<evidence type="ECO:0000256" key="1">
    <source>
        <dbReference type="ARBA" id="ARBA00023002"/>
    </source>
</evidence>
<proteinExistence type="predicted"/>
<dbReference type="Gene3D" id="3.40.50.720">
    <property type="entry name" value="NAD(P)-binding Rossmann-like Domain"/>
    <property type="match status" value="1"/>
</dbReference>
<dbReference type="PANTHER" id="PTHR43580">
    <property type="entry name" value="OXIDOREDUCTASE GLYR1-RELATED"/>
    <property type="match status" value="1"/>
</dbReference>
<dbReference type="GO" id="GO:0050661">
    <property type="term" value="F:NADP binding"/>
    <property type="evidence" value="ECO:0007669"/>
    <property type="project" value="InterPro"/>
</dbReference>
<reference evidence="5" key="2">
    <citation type="journal article" date="2014" name="ISME J.">
        <title>Microbial stratification in low pH oxic and suboxic macroscopic growths along an acid mine drainage.</title>
        <authorList>
            <person name="Mendez-Garcia C."/>
            <person name="Mesa V."/>
            <person name="Sprenger R.R."/>
            <person name="Richter M."/>
            <person name="Diez M.S."/>
            <person name="Solano J."/>
            <person name="Bargiela R."/>
            <person name="Golyshina O.V."/>
            <person name="Manteca A."/>
            <person name="Ramos J.L."/>
            <person name="Gallego J.R."/>
            <person name="Llorente I."/>
            <person name="Martins Dos Santos V.A."/>
            <person name="Jensen O.N."/>
            <person name="Pelaez A.I."/>
            <person name="Sanchez J."/>
            <person name="Ferrer M."/>
        </authorList>
    </citation>
    <scope>NUCLEOTIDE SEQUENCE</scope>
</reference>
<comment type="caution">
    <text evidence="5">The sequence shown here is derived from an EMBL/GenBank/DDBJ whole genome shotgun (WGS) entry which is preliminary data.</text>
</comment>
<dbReference type="InterPro" id="IPR015815">
    <property type="entry name" value="HIBADH-related"/>
</dbReference>
<feature type="domain" description="6-phosphogluconate dehydrogenase NADP-binding" evidence="3">
    <location>
        <begin position="2"/>
        <end position="156"/>
    </location>
</feature>
<feature type="domain" description="3-hydroxyisobutyrate dehydrogenase-like NAD-binding" evidence="4">
    <location>
        <begin position="165"/>
        <end position="283"/>
    </location>
</feature>
<dbReference type="SUPFAM" id="SSF48179">
    <property type="entry name" value="6-phosphogluconate dehydrogenase C-terminal domain-like"/>
    <property type="match status" value="1"/>
</dbReference>
<evidence type="ECO:0000256" key="2">
    <source>
        <dbReference type="ARBA" id="ARBA00023027"/>
    </source>
</evidence>
<dbReference type="PANTHER" id="PTHR43580:SF2">
    <property type="entry name" value="CYTOKINE-LIKE NUCLEAR FACTOR N-PAC"/>
    <property type="match status" value="1"/>
</dbReference>